<gene>
    <name evidence="7" type="ORF">LR394_12635</name>
</gene>
<feature type="transmembrane region" description="Helical" evidence="5">
    <location>
        <begin position="38"/>
        <end position="59"/>
    </location>
</feature>
<dbReference type="PROSITE" id="PS50801">
    <property type="entry name" value="STAS"/>
    <property type="match status" value="1"/>
</dbReference>
<comment type="caution">
    <text evidence="7">The sequence shown here is derived from an EMBL/GenBank/DDBJ whole genome shotgun (WGS) entry which is preliminary data.</text>
</comment>
<accession>A0A9X1NDF7</accession>
<evidence type="ECO:0000256" key="2">
    <source>
        <dbReference type="ARBA" id="ARBA00022692"/>
    </source>
</evidence>
<evidence type="ECO:0000256" key="5">
    <source>
        <dbReference type="SAM" id="Phobius"/>
    </source>
</evidence>
<evidence type="ECO:0000256" key="1">
    <source>
        <dbReference type="ARBA" id="ARBA00004141"/>
    </source>
</evidence>
<feature type="transmembrane region" description="Helical" evidence="5">
    <location>
        <begin position="142"/>
        <end position="161"/>
    </location>
</feature>
<dbReference type="Pfam" id="PF01740">
    <property type="entry name" value="STAS"/>
    <property type="match status" value="1"/>
</dbReference>
<keyword evidence="8" id="KW-1185">Reference proteome</keyword>
<dbReference type="EMBL" id="JAJOMB010000005">
    <property type="protein sequence ID" value="MCD5311749.1"/>
    <property type="molecule type" value="Genomic_DNA"/>
</dbReference>
<name>A0A9X1NDF7_9ACTN</name>
<comment type="subcellular location">
    <subcellularLocation>
        <location evidence="1">Membrane</location>
        <topology evidence="1">Multi-pass membrane protein</topology>
    </subcellularLocation>
</comment>
<evidence type="ECO:0000256" key="3">
    <source>
        <dbReference type="ARBA" id="ARBA00022989"/>
    </source>
</evidence>
<keyword evidence="2 5" id="KW-0812">Transmembrane</keyword>
<dbReference type="PANTHER" id="PTHR43310:SF1">
    <property type="entry name" value="SULFATE TRANSPORTER YBAR-RELATED"/>
    <property type="match status" value="1"/>
</dbReference>
<feature type="transmembrane region" description="Helical" evidence="5">
    <location>
        <begin position="167"/>
        <end position="185"/>
    </location>
</feature>
<dbReference type="CDD" id="cd07042">
    <property type="entry name" value="STAS_SulP_like_sulfate_transporter"/>
    <property type="match status" value="1"/>
</dbReference>
<feature type="transmembrane region" description="Helical" evidence="5">
    <location>
        <begin position="232"/>
        <end position="253"/>
    </location>
</feature>
<evidence type="ECO:0000259" key="6">
    <source>
        <dbReference type="PROSITE" id="PS50801"/>
    </source>
</evidence>
<dbReference type="Pfam" id="PF00916">
    <property type="entry name" value="Sulfate_transp"/>
    <property type="match status" value="2"/>
</dbReference>
<dbReference type="InterPro" id="IPR002645">
    <property type="entry name" value="STAS_dom"/>
</dbReference>
<reference evidence="7" key="1">
    <citation type="submission" date="2021-11" db="EMBL/GenBank/DDBJ databases">
        <title>Streptomyces corallinus and Kineosporia corallina sp. nov., two new coral-derived marine actinobacteria.</title>
        <authorList>
            <person name="Buangrab K."/>
            <person name="Sutthacheep M."/>
            <person name="Yeemin T."/>
            <person name="Harunari E."/>
            <person name="Igarashi Y."/>
            <person name="Sripreechasak P."/>
            <person name="Kanchanasin P."/>
            <person name="Tanasupawat S."/>
            <person name="Phongsopitanun W."/>
        </authorList>
    </citation>
    <scope>NUCLEOTIDE SEQUENCE</scope>
    <source>
        <strain evidence="7">JCM 31032</strain>
    </source>
</reference>
<feature type="domain" description="STAS" evidence="6">
    <location>
        <begin position="428"/>
        <end position="508"/>
    </location>
</feature>
<feature type="transmembrane region" description="Helical" evidence="5">
    <location>
        <begin position="71"/>
        <end position="98"/>
    </location>
</feature>
<feature type="transmembrane region" description="Helical" evidence="5">
    <location>
        <begin position="313"/>
        <end position="333"/>
    </location>
</feature>
<feature type="transmembrane region" description="Helical" evidence="5">
    <location>
        <begin position="371"/>
        <end position="402"/>
    </location>
</feature>
<dbReference type="SUPFAM" id="SSF52091">
    <property type="entry name" value="SpoIIaa-like"/>
    <property type="match status" value="1"/>
</dbReference>
<keyword evidence="3 5" id="KW-1133">Transmembrane helix</keyword>
<feature type="transmembrane region" description="Helical" evidence="5">
    <location>
        <begin position="339"/>
        <end position="359"/>
    </location>
</feature>
<dbReference type="Proteomes" id="UP001138997">
    <property type="component" value="Unassembled WGS sequence"/>
</dbReference>
<feature type="transmembrane region" description="Helical" evidence="5">
    <location>
        <begin position="110"/>
        <end position="130"/>
    </location>
</feature>
<dbReference type="AlphaFoldDB" id="A0A9X1NDF7"/>
<proteinExistence type="predicted"/>
<sequence>MSAVVTDPPVSGSGAGFGRAPLRRPQWLRSWTVLRVEMLAGLVTAFALIPEVISFSIVAGLDPRVGLFTSFVMAVVIAFTGGRPAMVTAAAGSTALVIAPLAKEYGLDHVVAAVLLGGTIQLVLALLGVARLMRFIPRSVMIGFVNALAILIFSAQLPHLFDVPVAVYPLLVGSIVVIVFAPRFVKAVPAPLISIVVVTALAIGLGLNVPTVGDEGALPDGLPLPGIPDIPWTLQTLTTILPFALGLALVGLLETLLTAKLVDDITDTGSDKTRESAGLGVANLAAGFFGGMGGCAMIGQTMINVQNGGRHRLSTFMAGAWLLILVLLLGPVVADMPMVALVAVMVVVAATTFDWHSVAPATLRRMPRSETLVMVVTVAVTVATDNLAYGVIIGVITASVLFARRVAHLVSVTAQDDPDAPEGPVKKYQVHGQLFFASSNDLVHQFDYAGDPERVVIDLTTAHIWDASSVAAMDAITTKYAGRGKQVTIVGMNPTSEAMHGRLAGKLG</sequence>
<evidence type="ECO:0000256" key="4">
    <source>
        <dbReference type="ARBA" id="ARBA00023136"/>
    </source>
</evidence>
<dbReference type="InterPro" id="IPR036513">
    <property type="entry name" value="STAS_dom_sf"/>
</dbReference>
<dbReference type="InterPro" id="IPR052706">
    <property type="entry name" value="Membrane-Transporter-like"/>
</dbReference>
<dbReference type="PANTHER" id="PTHR43310">
    <property type="entry name" value="SULFATE TRANSPORTER YBAR-RELATED"/>
    <property type="match status" value="1"/>
</dbReference>
<dbReference type="GO" id="GO:0016020">
    <property type="term" value="C:membrane"/>
    <property type="evidence" value="ECO:0007669"/>
    <property type="project" value="UniProtKB-SubCell"/>
</dbReference>
<protein>
    <submittedName>
        <fullName evidence="7">SulP family inorganic anion transporter</fullName>
    </submittedName>
</protein>
<keyword evidence="4 5" id="KW-0472">Membrane</keyword>
<organism evidence="7 8">
    <name type="scientific">Kineosporia babensis</name>
    <dbReference type="NCBI Taxonomy" id="499548"/>
    <lineage>
        <taxon>Bacteria</taxon>
        <taxon>Bacillati</taxon>
        <taxon>Actinomycetota</taxon>
        <taxon>Actinomycetes</taxon>
        <taxon>Kineosporiales</taxon>
        <taxon>Kineosporiaceae</taxon>
        <taxon>Kineosporia</taxon>
    </lineage>
</organism>
<evidence type="ECO:0000313" key="8">
    <source>
        <dbReference type="Proteomes" id="UP001138997"/>
    </source>
</evidence>
<feature type="transmembrane region" description="Helical" evidence="5">
    <location>
        <begin position="192"/>
        <end position="212"/>
    </location>
</feature>
<dbReference type="Gene3D" id="3.30.750.24">
    <property type="entry name" value="STAS domain"/>
    <property type="match status" value="1"/>
</dbReference>
<evidence type="ECO:0000313" key="7">
    <source>
        <dbReference type="EMBL" id="MCD5311749.1"/>
    </source>
</evidence>
<dbReference type="InterPro" id="IPR011547">
    <property type="entry name" value="SLC26A/SulP_dom"/>
</dbReference>